<accession>W9QC08</accession>
<reference evidence="3" key="1">
    <citation type="submission" date="2013-01" db="EMBL/GenBank/DDBJ databases">
        <title>Draft Genome Sequence of a Mulberry Tree, Morus notabilis C.K. Schneid.</title>
        <authorList>
            <person name="He N."/>
            <person name="Zhao S."/>
        </authorList>
    </citation>
    <scope>NUCLEOTIDE SEQUENCE</scope>
</reference>
<gene>
    <name evidence="2" type="ORF">L484_009915</name>
</gene>
<evidence type="ECO:0000313" key="2">
    <source>
        <dbReference type="EMBL" id="EXB24281.1"/>
    </source>
</evidence>
<keyword evidence="1" id="KW-0175">Coiled coil</keyword>
<name>W9QC08_9ROSA</name>
<keyword evidence="3" id="KW-1185">Reference proteome</keyword>
<organism evidence="2 3">
    <name type="scientific">Morus notabilis</name>
    <dbReference type="NCBI Taxonomy" id="981085"/>
    <lineage>
        <taxon>Eukaryota</taxon>
        <taxon>Viridiplantae</taxon>
        <taxon>Streptophyta</taxon>
        <taxon>Embryophyta</taxon>
        <taxon>Tracheophyta</taxon>
        <taxon>Spermatophyta</taxon>
        <taxon>Magnoliopsida</taxon>
        <taxon>eudicotyledons</taxon>
        <taxon>Gunneridae</taxon>
        <taxon>Pentapetalae</taxon>
        <taxon>rosids</taxon>
        <taxon>fabids</taxon>
        <taxon>Rosales</taxon>
        <taxon>Moraceae</taxon>
        <taxon>Moreae</taxon>
        <taxon>Morus</taxon>
    </lineage>
</organism>
<proteinExistence type="predicted"/>
<feature type="coiled-coil region" evidence="1">
    <location>
        <begin position="17"/>
        <end position="72"/>
    </location>
</feature>
<sequence length="90" mass="10800">MADNEDLREIVAEDQEEEWLDEKLDEVKKEKANLEATFKKLQHVLCGKERKLLLAQKENEELKKLVEFLKESEICRRDVERLNFLIIICR</sequence>
<dbReference type="AlphaFoldDB" id="W9QC08"/>
<evidence type="ECO:0000256" key="1">
    <source>
        <dbReference type="SAM" id="Coils"/>
    </source>
</evidence>
<evidence type="ECO:0000313" key="3">
    <source>
        <dbReference type="Proteomes" id="UP000030645"/>
    </source>
</evidence>
<protein>
    <submittedName>
        <fullName evidence="2">Uncharacterized protein</fullName>
    </submittedName>
</protein>
<dbReference type="EMBL" id="KE343329">
    <property type="protein sequence ID" value="EXB24281.1"/>
    <property type="molecule type" value="Genomic_DNA"/>
</dbReference>
<dbReference type="Proteomes" id="UP000030645">
    <property type="component" value="Unassembled WGS sequence"/>
</dbReference>